<dbReference type="Proteomes" id="UP001314263">
    <property type="component" value="Unassembled WGS sequence"/>
</dbReference>
<feature type="compositionally biased region" description="Basic and acidic residues" evidence="2">
    <location>
        <begin position="181"/>
        <end position="194"/>
    </location>
</feature>
<comment type="caution">
    <text evidence="3">The sequence shown here is derived from an EMBL/GenBank/DDBJ whole genome shotgun (WGS) entry which is preliminary data.</text>
</comment>
<dbReference type="EMBL" id="CAUYUE010000012">
    <property type="protein sequence ID" value="CAK0785194.1"/>
    <property type="molecule type" value="Genomic_DNA"/>
</dbReference>
<sequence>MAQEGLHEPGSPSLSSSGRRANGLLAKSGGDTPKLSNGTAGSQRIAAKLSELVSRFQGSSDVEAGLAELQDEVKHLRGMEEEITGYAEQALEEAERLKTENEDLRKSAEDATLDKQVSSAAAEAEKLKAAGDAHKRDLVQAKLVEREAELAAVREKLWAANRETSNVTRALNEARNATTARAREADVLKQELARLRAGSNGSAAPAAPDKGGEQQAQPESKAAAQQSTSPLASEHAEIAARLMAAGPGGVDIALLTAAAKALRDVSVLDKQFLRAREEKEALAREVEHLNSTVFSKTFKAPSAWAEREVKYKMEKRDWDSEGRKLRQLVRQVEAENAAYRASNKTAEFEARIEELKAALEAKEAEKVAVERQLHELRIQGRSQDARARDDHEPVQGIIGDMEAHGIGHAAPMSGTPTASSRGSPNQSVRGSPPHASAASLPLTSHLLPANSVEEIIQDYDEKGVGIGAARPGRRRGAPTRLRHSNGSLPANRSSGSLVDGVRGGDVRHLQSSFDGPYQDNVSTRSASYGSLHSQTLDSREAASQPPPESGSHAAAEPAKGSERSHRPEQETLHGRAETAALPASPRPQGLQSPPPRAQQKQWVPFGSPVEMAPPAAEDQDAEHPSSTAAAEHAEGSALAGSVAAAGHEVGAATSSAPELPGAAPQHEGRGGVHTMSASDSHLGEAQQRHEQAADFSSTPAEQQSDPAAGSLQALAPDSWASGRSRLLAGDDGLSETSSSVGAILGGRGAPGATRSIGRDSSEDDGGDEWDPERRAALRADRAAVEAAWGAHVADNDVDSLRWKVAEAESQMQLHQAQVSKMQLALERADQENSRIEQQLRVAREAPGKLREAEAQRRAGAGSLAGLRDRMRSMSLLAPSVEAQAAERLQETLDKLKGSQHELAAIQRQRDGLARQLALVADKIGSGVIPDPADFTVPEHIAAAAGASVTASAGEGQSKAAADPKSFGRPRLSSIGQVYAGLSDEEVEVMRLRDENEALMETLVRAKVELAETQGDYLKTKRALLRAVEKQAHMAERLDNLKTAVGDKDLAGASSLLASPAKPGNPARPPAGVLTSLGEHDGF</sequence>
<feature type="compositionally biased region" description="Polar residues" evidence="2">
    <location>
        <begin position="694"/>
        <end position="705"/>
    </location>
</feature>
<feature type="region of interest" description="Disordered" evidence="2">
    <location>
        <begin position="94"/>
        <end position="117"/>
    </location>
</feature>
<feature type="compositionally biased region" description="Low complexity" evidence="2">
    <location>
        <begin position="1054"/>
        <end position="1063"/>
    </location>
</feature>
<feature type="compositionally biased region" description="Low complexity" evidence="2">
    <location>
        <begin position="9"/>
        <end position="20"/>
    </location>
</feature>
<feature type="coiled-coil region" evidence="1">
    <location>
        <begin position="981"/>
        <end position="1015"/>
    </location>
</feature>
<feature type="compositionally biased region" description="Low complexity" evidence="2">
    <location>
        <begin position="625"/>
        <end position="646"/>
    </location>
</feature>
<evidence type="ECO:0008006" key="5">
    <source>
        <dbReference type="Google" id="ProtNLM"/>
    </source>
</evidence>
<feature type="region of interest" description="Disordered" evidence="2">
    <location>
        <begin position="405"/>
        <end position="439"/>
    </location>
</feature>
<feature type="compositionally biased region" description="Low complexity" evidence="2">
    <location>
        <begin position="197"/>
        <end position="208"/>
    </location>
</feature>
<keyword evidence="4" id="KW-1185">Reference proteome</keyword>
<reference evidence="3 4" key="1">
    <citation type="submission" date="2023-10" db="EMBL/GenBank/DDBJ databases">
        <authorList>
            <person name="Maclean D."/>
            <person name="Macfadyen A."/>
        </authorList>
    </citation>
    <scope>NUCLEOTIDE SEQUENCE [LARGE SCALE GENOMIC DNA]</scope>
</reference>
<organism evidence="3 4">
    <name type="scientific">Coccomyxa viridis</name>
    <dbReference type="NCBI Taxonomy" id="1274662"/>
    <lineage>
        <taxon>Eukaryota</taxon>
        <taxon>Viridiplantae</taxon>
        <taxon>Chlorophyta</taxon>
        <taxon>core chlorophytes</taxon>
        <taxon>Trebouxiophyceae</taxon>
        <taxon>Trebouxiophyceae incertae sedis</taxon>
        <taxon>Coccomyxaceae</taxon>
        <taxon>Coccomyxa</taxon>
    </lineage>
</organism>
<feature type="compositionally biased region" description="Basic and acidic residues" evidence="2">
    <location>
        <begin position="94"/>
        <end position="113"/>
    </location>
</feature>
<evidence type="ECO:0000256" key="1">
    <source>
        <dbReference type="SAM" id="Coils"/>
    </source>
</evidence>
<feature type="region of interest" description="Disordered" evidence="2">
    <location>
        <begin position="1054"/>
        <end position="1082"/>
    </location>
</feature>
<feature type="compositionally biased region" description="Polar residues" evidence="2">
    <location>
        <begin position="509"/>
        <end position="536"/>
    </location>
</feature>
<feature type="coiled-coil region" evidence="1">
    <location>
        <begin position="797"/>
        <end position="845"/>
    </location>
</feature>
<gene>
    <name evidence="3" type="ORF">CVIRNUC_008400</name>
</gene>
<evidence type="ECO:0000256" key="2">
    <source>
        <dbReference type="SAM" id="MobiDB-lite"/>
    </source>
</evidence>
<name>A0AAV1IGR1_9CHLO</name>
<keyword evidence="1" id="KW-0175">Coiled coil</keyword>
<feature type="coiled-coil region" evidence="1">
    <location>
        <begin position="888"/>
        <end position="915"/>
    </location>
</feature>
<protein>
    <recommendedName>
        <fullName evidence="5">Centrosomal protein of 162 kDa</fullName>
    </recommendedName>
</protein>
<evidence type="ECO:0000313" key="3">
    <source>
        <dbReference type="EMBL" id="CAK0785194.1"/>
    </source>
</evidence>
<accession>A0AAV1IGR1</accession>
<evidence type="ECO:0000313" key="4">
    <source>
        <dbReference type="Proteomes" id="UP001314263"/>
    </source>
</evidence>
<feature type="compositionally biased region" description="Polar residues" evidence="2">
    <location>
        <begin position="414"/>
        <end position="429"/>
    </location>
</feature>
<feature type="region of interest" description="Disordered" evidence="2">
    <location>
        <begin position="465"/>
        <end position="774"/>
    </location>
</feature>
<feature type="coiled-coil region" evidence="1">
    <location>
        <begin position="345"/>
        <end position="379"/>
    </location>
</feature>
<feature type="compositionally biased region" description="Basic and acidic residues" evidence="2">
    <location>
        <begin position="559"/>
        <end position="576"/>
    </location>
</feature>
<proteinExistence type="predicted"/>
<feature type="region of interest" description="Disordered" evidence="2">
    <location>
        <begin position="162"/>
        <end position="234"/>
    </location>
</feature>
<feature type="compositionally biased region" description="Basic residues" evidence="2">
    <location>
        <begin position="471"/>
        <end position="483"/>
    </location>
</feature>
<feature type="compositionally biased region" description="Low complexity" evidence="2">
    <location>
        <begin position="168"/>
        <end position="180"/>
    </location>
</feature>
<feature type="compositionally biased region" description="Polar residues" evidence="2">
    <location>
        <begin position="214"/>
        <end position="231"/>
    </location>
</feature>
<feature type="region of interest" description="Disordered" evidence="2">
    <location>
        <begin position="1"/>
        <end position="41"/>
    </location>
</feature>
<feature type="compositionally biased region" description="Polar residues" evidence="2">
    <location>
        <begin position="484"/>
        <end position="496"/>
    </location>
</feature>
<feature type="compositionally biased region" description="Acidic residues" evidence="2">
    <location>
        <begin position="761"/>
        <end position="770"/>
    </location>
</feature>
<dbReference type="AlphaFoldDB" id="A0AAV1IGR1"/>